<dbReference type="SMART" id="SM00360">
    <property type="entry name" value="RRM"/>
    <property type="match status" value="1"/>
</dbReference>
<name>A0AAV8ZJB7_9CUCU</name>
<evidence type="ECO:0000259" key="4">
    <source>
        <dbReference type="PROSITE" id="PS50102"/>
    </source>
</evidence>
<dbReference type="Pfam" id="PF00076">
    <property type="entry name" value="RRM_1"/>
    <property type="match status" value="1"/>
</dbReference>
<keyword evidence="1 2" id="KW-0694">RNA-binding</keyword>
<gene>
    <name evidence="5" type="ORF">NQ314_004951</name>
</gene>
<dbReference type="SUPFAM" id="SSF54928">
    <property type="entry name" value="RNA-binding domain, RBD"/>
    <property type="match status" value="1"/>
</dbReference>
<dbReference type="InterPro" id="IPR051229">
    <property type="entry name" value="ALYREF_mRNA_export"/>
</dbReference>
<dbReference type="PANTHER" id="PTHR19965:SF82">
    <property type="entry name" value="THO COMPLEX SUBUNIT 4"/>
    <property type="match status" value="1"/>
</dbReference>
<dbReference type="InterPro" id="IPR000504">
    <property type="entry name" value="RRM_dom"/>
</dbReference>
<dbReference type="InterPro" id="IPR035979">
    <property type="entry name" value="RBD_domain_sf"/>
</dbReference>
<dbReference type="AlphaFoldDB" id="A0AAV8ZJB7"/>
<dbReference type="GO" id="GO:0005634">
    <property type="term" value="C:nucleus"/>
    <property type="evidence" value="ECO:0007669"/>
    <property type="project" value="TreeGrafter"/>
</dbReference>
<protein>
    <recommendedName>
        <fullName evidence="4">RRM domain-containing protein</fullName>
    </recommendedName>
</protein>
<dbReference type="Proteomes" id="UP001162156">
    <property type="component" value="Unassembled WGS sequence"/>
</dbReference>
<sequence length="183" mass="20334">MANKTEMSLDKIIKSNRHIQGRRRGRGKGNGGQCRENSGRHGSGFQRRRELSRIISQGHVKTIKKCDLFNGNGTRKVEVVNAPIEESSMGPTMLWVSNLHFRVSDSDIQHLFDEFGPLVSAVVHYNRAGKSLGRADVIFEKRCDAIRAMEELNGLPLDGRAINIQLATTKTKILITTGGACYD</sequence>
<keyword evidence="6" id="KW-1185">Reference proteome</keyword>
<dbReference type="GO" id="GO:0006406">
    <property type="term" value="P:mRNA export from nucleus"/>
    <property type="evidence" value="ECO:0007669"/>
    <property type="project" value="TreeGrafter"/>
</dbReference>
<evidence type="ECO:0000313" key="6">
    <source>
        <dbReference type="Proteomes" id="UP001162156"/>
    </source>
</evidence>
<feature type="domain" description="RRM" evidence="4">
    <location>
        <begin position="92"/>
        <end position="169"/>
    </location>
</feature>
<evidence type="ECO:0000256" key="1">
    <source>
        <dbReference type="ARBA" id="ARBA00022884"/>
    </source>
</evidence>
<evidence type="ECO:0000256" key="3">
    <source>
        <dbReference type="SAM" id="MobiDB-lite"/>
    </source>
</evidence>
<dbReference type="InterPro" id="IPR012677">
    <property type="entry name" value="Nucleotide-bd_a/b_plait_sf"/>
</dbReference>
<comment type="caution">
    <text evidence="5">The sequence shown here is derived from an EMBL/GenBank/DDBJ whole genome shotgun (WGS) entry which is preliminary data.</text>
</comment>
<evidence type="ECO:0000256" key="2">
    <source>
        <dbReference type="PROSITE-ProRule" id="PRU00176"/>
    </source>
</evidence>
<dbReference type="PROSITE" id="PS50102">
    <property type="entry name" value="RRM"/>
    <property type="match status" value="1"/>
</dbReference>
<feature type="region of interest" description="Disordered" evidence="3">
    <location>
        <begin position="1"/>
        <end position="47"/>
    </location>
</feature>
<feature type="compositionally biased region" description="Basic residues" evidence="3">
    <location>
        <begin position="14"/>
        <end position="27"/>
    </location>
</feature>
<organism evidence="5 6">
    <name type="scientific">Rhamnusium bicolor</name>
    <dbReference type="NCBI Taxonomy" id="1586634"/>
    <lineage>
        <taxon>Eukaryota</taxon>
        <taxon>Metazoa</taxon>
        <taxon>Ecdysozoa</taxon>
        <taxon>Arthropoda</taxon>
        <taxon>Hexapoda</taxon>
        <taxon>Insecta</taxon>
        <taxon>Pterygota</taxon>
        <taxon>Neoptera</taxon>
        <taxon>Endopterygota</taxon>
        <taxon>Coleoptera</taxon>
        <taxon>Polyphaga</taxon>
        <taxon>Cucujiformia</taxon>
        <taxon>Chrysomeloidea</taxon>
        <taxon>Cerambycidae</taxon>
        <taxon>Lepturinae</taxon>
        <taxon>Rhagiini</taxon>
        <taxon>Rhamnusium</taxon>
    </lineage>
</organism>
<evidence type="ECO:0000313" key="5">
    <source>
        <dbReference type="EMBL" id="KAJ8964384.1"/>
    </source>
</evidence>
<dbReference type="Gene3D" id="3.30.70.330">
    <property type="match status" value="1"/>
</dbReference>
<dbReference type="EMBL" id="JANEYF010001369">
    <property type="protein sequence ID" value="KAJ8964384.1"/>
    <property type="molecule type" value="Genomic_DNA"/>
</dbReference>
<dbReference type="GO" id="GO:0003729">
    <property type="term" value="F:mRNA binding"/>
    <property type="evidence" value="ECO:0007669"/>
    <property type="project" value="TreeGrafter"/>
</dbReference>
<accession>A0AAV8ZJB7</accession>
<reference evidence="5" key="1">
    <citation type="journal article" date="2023" name="Insect Mol. Biol.">
        <title>Genome sequencing provides insights into the evolution of gene families encoding plant cell wall-degrading enzymes in longhorned beetles.</title>
        <authorList>
            <person name="Shin N.R."/>
            <person name="Okamura Y."/>
            <person name="Kirsch R."/>
            <person name="Pauchet Y."/>
        </authorList>
    </citation>
    <scope>NUCLEOTIDE SEQUENCE</scope>
    <source>
        <strain evidence="5">RBIC_L_NR</strain>
    </source>
</reference>
<dbReference type="PANTHER" id="PTHR19965">
    <property type="entry name" value="RNA AND EXPORT FACTOR BINDING PROTEIN"/>
    <property type="match status" value="1"/>
</dbReference>
<proteinExistence type="predicted"/>